<feature type="region of interest" description="Disordered" evidence="1">
    <location>
        <begin position="302"/>
        <end position="328"/>
    </location>
</feature>
<evidence type="ECO:0000313" key="2">
    <source>
        <dbReference type="EMBL" id="KAK2810143.1"/>
    </source>
</evidence>
<name>A0AA88LF60_CHASR</name>
<feature type="region of interest" description="Disordered" evidence="1">
    <location>
        <begin position="247"/>
        <end position="276"/>
    </location>
</feature>
<dbReference type="EMBL" id="JAUPFM010000251">
    <property type="protein sequence ID" value="KAK2810143.1"/>
    <property type="molecule type" value="Genomic_DNA"/>
</dbReference>
<feature type="compositionally biased region" description="Basic and acidic residues" evidence="1">
    <location>
        <begin position="304"/>
        <end position="322"/>
    </location>
</feature>
<gene>
    <name evidence="2" type="ORF">Q5P01_000432</name>
</gene>
<dbReference type="AlphaFoldDB" id="A0AA88LF60"/>
<accession>A0AA88LF60</accession>
<proteinExistence type="predicted"/>
<dbReference type="Proteomes" id="UP001187415">
    <property type="component" value="Unassembled WGS sequence"/>
</dbReference>
<protein>
    <submittedName>
        <fullName evidence="2">Uncharacterized protein</fullName>
    </submittedName>
</protein>
<reference evidence="2" key="1">
    <citation type="submission" date="2023-07" db="EMBL/GenBank/DDBJ databases">
        <title>Chromosome-level Genome Assembly of Striped Snakehead (Channa striata).</title>
        <authorList>
            <person name="Liu H."/>
        </authorList>
    </citation>
    <scope>NUCLEOTIDE SEQUENCE</scope>
    <source>
        <strain evidence="2">Gz</strain>
        <tissue evidence="2">Muscle</tissue>
    </source>
</reference>
<comment type="caution">
    <text evidence="2">The sequence shown here is derived from an EMBL/GenBank/DDBJ whole genome shotgun (WGS) entry which is preliminary data.</text>
</comment>
<feature type="region of interest" description="Disordered" evidence="1">
    <location>
        <begin position="136"/>
        <end position="158"/>
    </location>
</feature>
<organism evidence="2 3">
    <name type="scientific">Channa striata</name>
    <name type="common">Snakehead murrel</name>
    <name type="synonym">Ophicephalus striatus</name>
    <dbReference type="NCBI Taxonomy" id="64152"/>
    <lineage>
        <taxon>Eukaryota</taxon>
        <taxon>Metazoa</taxon>
        <taxon>Chordata</taxon>
        <taxon>Craniata</taxon>
        <taxon>Vertebrata</taxon>
        <taxon>Euteleostomi</taxon>
        <taxon>Actinopterygii</taxon>
        <taxon>Neopterygii</taxon>
        <taxon>Teleostei</taxon>
        <taxon>Neoteleostei</taxon>
        <taxon>Acanthomorphata</taxon>
        <taxon>Anabantaria</taxon>
        <taxon>Anabantiformes</taxon>
        <taxon>Channoidei</taxon>
        <taxon>Channidae</taxon>
        <taxon>Channa</taxon>
    </lineage>
</organism>
<evidence type="ECO:0000313" key="3">
    <source>
        <dbReference type="Proteomes" id="UP001187415"/>
    </source>
</evidence>
<evidence type="ECO:0000256" key="1">
    <source>
        <dbReference type="SAM" id="MobiDB-lite"/>
    </source>
</evidence>
<keyword evidence="3" id="KW-1185">Reference proteome</keyword>
<sequence length="370" mass="40193">MRFVESLLTRPSSVLLMPYTSTLAPRGPCPSTARVSVANQLVRRPCARRIPWRTTGRWRWSRGISVHRVPAQAGYRQDCRPLSGDELRQSPLVSSALANFAQKPKRSHGCLLVPYEVRAILKRITSLSAAMVRKEGGDTGTSKAQAIHDGGSLSPEELGNVSSERQIRSDFPWKNSCPSPAPRARCGARQDLRCATRLCRQLEEALAQKFLCDRRAARTVLRGSAQRIRNGSLASGELSVGELRGERGSVGAASTRGPQFSQVHGGGGSSQDSQRVSVKDRLGLGLSRQAVKVSVGGSCSEGRLAPRGERTPVGVGRDRGRGGEGGFLAPTGRSIIPIKVLVQLRKRKRAQGPVCQWAKAHDKHQERLFC</sequence>